<keyword evidence="2" id="KW-1185">Reference proteome</keyword>
<gene>
    <name evidence="1" type="ORF">ACFFIP_11865</name>
</gene>
<reference evidence="1 2" key="1">
    <citation type="submission" date="2024-09" db="EMBL/GenBank/DDBJ databases">
        <authorList>
            <person name="Sun Q."/>
            <person name="Mori K."/>
        </authorList>
    </citation>
    <scope>NUCLEOTIDE SEQUENCE [LARGE SCALE GENOMIC DNA]</scope>
    <source>
        <strain evidence="1 2">CCM 7650</strain>
    </source>
</reference>
<dbReference type="Proteomes" id="UP001589797">
    <property type="component" value="Unassembled WGS sequence"/>
</dbReference>
<sequence>MENLTLLPQNLSSNGGAASQNKFIEANTEAIELKEIRDKHIIPVFLKDNEPAISHVEFVEAVSETARDVFGISELSKPMIRVSHPIKGRTYEARHKKANELLPNEKTIYYERMAYMVSLPNMIKNINGQLLELTIGGVKAYNLDNFNSTKGSAEHFKLFIGFKNTVCTNLCISTDGTKLDLKAKSIEDLYAKAFELFTSYDGVEHFNEMEAFTDYELTESQFAQLIGRSRLYQHLPKEEKLGIPELLISDTQISKVADCYYSDPNFSRNDNGSIDLWRFYNLLTGAVKSSYIDRFLERELNSFDFTKQVRNALDSNSGDFWYLN</sequence>
<dbReference type="EMBL" id="JBHLWI010000032">
    <property type="protein sequence ID" value="MFC0263377.1"/>
    <property type="molecule type" value="Genomic_DNA"/>
</dbReference>
<dbReference type="Pfam" id="PF12987">
    <property type="entry name" value="DUF3871"/>
    <property type="match status" value="1"/>
</dbReference>
<evidence type="ECO:0000313" key="1">
    <source>
        <dbReference type="EMBL" id="MFC0263377.1"/>
    </source>
</evidence>
<name>A0ABV6FU25_9BACT</name>
<comment type="caution">
    <text evidence="1">The sequence shown here is derived from an EMBL/GenBank/DDBJ whole genome shotgun (WGS) entry which is preliminary data.</text>
</comment>
<organism evidence="1 2">
    <name type="scientific">Fontibacter flavus</name>
    <dbReference type="NCBI Taxonomy" id="654838"/>
    <lineage>
        <taxon>Bacteria</taxon>
        <taxon>Pseudomonadati</taxon>
        <taxon>Bacteroidota</taxon>
        <taxon>Cytophagia</taxon>
        <taxon>Cytophagales</taxon>
        <taxon>Cyclobacteriaceae</taxon>
        <taxon>Fontibacter</taxon>
    </lineage>
</organism>
<dbReference type="InterPro" id="IPR024353">
    <property type="entry name" value="DUF3871"/>
</dbReference>
<proteinExistence type="predicted"/>
<evidence type="ECO:0000313" key="2">
    <source>
        <dbReference type="Proteomes" id="UP001589797"/>
    </source>
</evidence>
<accession>A0ABV6FU25</accession>
<dbReference type="RefSeq" id="WP_382387863.1">
    <property type="nucleotide sequence ID" value="NZ_JBHLWI010000032.1"/>
</dbReference>
<protein>
    <submittedName>
        <fullName evidence="1">DUF3871 family protein</fullName>
    </submittedName>
</protein>